<evidence type="ECO:0000259" key="12">
    <source>
        <dbReference type="PROSITE" id="PS52015"/>
    </source>
</evidence>
<keyword evidence="9" id="KW-0472">Membrane</keyword>
<dbReference type="InterPro" id="IPR051045">
    <property type="entry name" value="TonB-dependent_transducer"/>
</dbReference>
<evidence type="ECO:0000256" key="5">
    <source>
        <dbReference type="ARBA" id="ARBA00022519"/>
    </source>
</evidence>
<dbReference type="PANTHER" id="PTHR33446">
    <property type="entry name" value="PROTEIN TONB-RELATED"/>
    <property type="match status" value="1"/>
</dbReference>
<dbReference type="Pfam" id="PF03544">
    <property type="entry name" value="TonB_C"/>
    <property type="match status" value="1"/>
</dbReference>
<dbReference type="InterPro" id="IPR003538">
    <property type="entry name" value="TonB"/>
</dbReference>
<dbReference type="GO" id="GO:0055085">
    <property type="term" value="P:transmembrane transport"/>
    <property type="evidence" value="ECO:0007669"/>
    <property type="project" value="InterPro"/>
</dbReference>
<keyword evidence="7 10" id="KW-0653">Protein transport</keyword>
<name>A0A368BQR4_9GAMM</name>
<evidence type="ECO:0000256" key="6">
    <source>
        <dbReference type="ARBA" id="ARBA00022692"/>
    </source>
</evidence>
<evidence type="ECO:0000313" key="14">
    <source>
        <dbReference type="Proteomes" id="UP000253032"/>
    </source>
</evidence>
<organism evidence="13 14">
    <name type="scientific">SAR86 cluster bacterium</name>
    <dbReference type="NCBI Taxonomy" id="2030880"/>
    <lineage>
        <taxon>Bacteria</taxon>
        <taxon>Pseudomonadati</taxon>
        <taxon>Pseudomonadota</taxon>
        <taxon>Gammaproteobacteria</taxon>
        <taxon>SAR86 cluster</taxon>
    </lineage>
</organism>
<dbReference type="InterPro" id="IPR037682">
    <property type="entry name" value="TonB_C"/>
</dbReference>
<dbReference type="InterPro" id="IPR006260">
    <property type="entry name" value="TonB/TolA_C"/>
</dbReference>
<feature type="chain" id="PRO_5016943404" description="Protein TonB" evidence="11">
    <location>
        <begin position="23"/>
        <end position="124"/>
    </location>
</feature>
<protein>
    <recommendedName>
        <fullName evidence="10">Protein TonB</fullName>
    </recommendedName>
</protein>
<evidence type="ECO:0000313" key="13">
    <source>
        <dbReference type="EMBL" id="RCL39630.1"/>
    </source>
</evidence>
<keyword evidence="3 10" id="KW-0813">Transport</keyword>
<dbReference type="PRINTS" id="PR01374">
    <property type="entry name" value="TONBPROTEIN"/>
</dbReference>
<gene>
    <name evidence="13" type="ORF">DBW98_00060</name>
</gene>
<keyword evidence="10" id="KW-0735">Signal-anchor</keyword>
<dbReference type="SUPFAM" id="SSF74653">
    <property type="entry name" value="TolA/TonB C-terminal domain"/>
    <property type="match status" value="1"/>
</dbReference>
<proteinExistence type="inferred from homology"/>
<dbReference type="PANTHER" id="PTHR33446:SF2">
    <property type="entry name" value="PROTEIN TONB"/>
    <property type="match status" value="1"/>
</dbReference>
<dbReference type="NCBIfam" id="TIGR01352">
    <property type="entry name" value="tonB_Cterm"/>
    <property type="match status" value="1"/>
</dbReference>
<dbReference type="Gene3D" id="3.30.1150.10">
    <property type="match status" value="1"/>
</dbReference>
<comment type="subcellular location">
    <subcellularLocation>
        <location evidence="1 10">Cell inner membrane</location>
        <topology evidence="1 10">Single-pass membrane protein</topology>
        <orientation evidence="1 10">Periplasmic side</orientation>
    </subcellularLocation>
</comment>
<comment type="similarity">
    <text evidence="2 10">Belongs to the TonB family.</text>
</comment>
<feature type="signal peptide" evidence="11">
    <location>
        <begin position="1"/>
        <end position="22"/>
    </location>
</feature>
<evidence type="ECO:0000256" key="3">
    <source>
        <dbReference type="ARBA" id="ARBA00022448"/>
    </source>
</evidence>
<evidence type="ECO:0000256" key="7">
    <source>
        <dbReference type="ARBA" id="ARBA00022927"/>
    </source>
</evidence>
<dbReference type="AlphaFoldDB" id="A0A368BQR4"/>
<dbReference type="PROSITE" id="PS52015">
    <property type="entry name" value="TONB_CTD"/>
    <property type="match status" value="1"/>
</dbReference>
<evidence type="ECO:0000256" key="4">
    <source>
        <dbReference type="ARBA" id="ARBA00022475"/>
    </source>
</evidence>
<evidence type="ECO:0000256" key="8">
    <source>
        <dbReference type="ARBA" id="ARBA00022989"/>
    </source>
</evidence>
<accession>A0A368BQR4</accession>
<keyword evidence="4 10" id="KW-1003">Cell membrane</keyword>
<comment type="function">
    <text evidence="10">Interacts with outer membrane receptor proteins that carry out high-affinity binding and energy dependent uptake into the periplasmic space of specific substrates. It could act to transduce energy from the cytoplasmic membrane to specific energy-requiring processes in the outer membrane, resulting in the release into the periplasm of ligands bound by these outer membrane proteins.</text>
</comment>
<dbReference type="GO" id="GO:0031992">
    <property type="term" value="F:energy transducer activity"/>
    <property type="evidence" value="ECO:0007669"/>
    <property type="project" value="InterPro"/>
</dbReference>
<reference evidence="13 14" key="1">
    <citation type="journal article" date="2018" name="Microbiome">
        <title>Fine metagenomic profile of the Mediterranean stratified and mixed water columns revealed by assembly and recruitment.</title>
        <authorList>
            <person name="Haro-Moreno J.M."/>
            <person name="Lopez-Perez M."/>
            <person name="De La Torre J.R."/>
            <person name="Picazo A."/>
            <person name="Camacho A."/>
            <person name="Rodriguez-Valera F."/>
        </authorList>
    </citation>
    <scope>NUCLEOTIDE SEQUENCE [LARGE SCALE GENOMIC DNA]</scope>
    <source>
        <strain evidence="13">MED-G84</strain>
    </source>
</reference>
<evidence type="ECO:0000256" key="11">
    <source>
        <dbReference type="SAM" id="SignalP"/>
    </source>
</evidence>
<keyword evidence="5 10" id="KW-0997">Cell inner membrane</keyword>
<keyword evidence="6" id="KW-0812">Transmembrane</keyword>
<feature type="domain" description="TonB C-terminal" evidence="12">
    <location>
        <begin position="32"/>
        <end position="124"/>
    </location>
</feature>
<dbReference type="EMBL" id="QOPC01000001">
    <property type="protein sequence ID" value="RCL39630.1"/>
    <property type="molecule type" value="Genomic_DNA"/>
</dbReference>
<evidence type="ECO:0000256" key="10">
    <source>
        <dbReference type="RuleBase" id="RU362123"/>
    </source>
</evidence>
<dbReference type="GO" id="GO:0015031">
    <property type="term" value="P:protein transport"/>
    <property type="evidence" value="ECO:0007669"/>
    <property type="project" value="UniProtKB-UniRule"/>
</dbReference>
<dbReference type="Proteomes" id="UP000253032">
    <property type="component" value="Unassembled WGS sequence"/>
</dbReference>
<sequence length="124" mass="13660">MKPLNSLIFFLFAFLLTLPAFAGDKGYVGEEGTEIEVTRVSNPAPEYPRRAIRLGVEGSVRLEFDVDTDGSVLDPYVVESSPAGVFDRAAIKAVRKFLYQPPTYNGTSVKVNNVQIDLTFKLAD</sequence>
<keyword evidence="8" id="KW-1133">Transmembrane helix</keyword>
<dbReference type="GO" id="GO:0098797">
    <property type="term" value="C:plasma membrane protein complex"/>
    <property type="evidence" value="ECO:0007669"/>
    <property type="project" value="TreeGrafter"/>
</dbReference>
<dbReference type="GO" id="GO:0030288">
    <property type="term" value="C:outer membrane-bounded periplasmic space"/>
    <property type="evidence" value="ECO:0007669"/>
    <property type="project" value="InterPro"/>
</dbReference>
<keyword evidence="11" id="KW-0732">Signal</keyword>
<dbReference type="GO" id="GO:0015891">
    <property type="term" value="P:siderophore transport"/>
    <property type="evidence" value="ECO:0007669"/>
    <property type="project" value="InterPro"/>
</dbReference>
<evidence type="ECO:0000256" key="1">
    <source>
        <dbReference type="ARBA" id="ARBA00004383"/>
    </source>
</evidence>
<comment type="caution">
    <text evidence="13">The sequence shown here is derived from an EMBL/GenBank/DDBJ whole genome shotgun (WGS) entry which is preliminary data.</text>
</comment>
<evidence type="ECO:0000256" key="2">
    <source>
        <dbReference type="ARBA" id="ARBA00006555"/>
    </source>
</evidence>
<evidence type="ECO:0000256" key="9">
    <source>
        <dbReference type="ARBA" id="ARBA00023136"/>
    </source>
</evidence>